<dbReference type="Gene3D" id="1.25.40.180">
    <property type="match status" value="3"/>
</dbReference>
<evidence type="ECO:0000256" key="1">
    <source>
        <dbReference type="ARBA" id="ARBA00004123"/>
    </source>
</evidence>
<dbReference type="EnsemblProtists" id="PYU1_T001903">
    <property type="protein sequence ID" value="PYU1_T001903"/>
    <property type="gene ID" value="PYU1_G001901"/>
</dbReference>
<dbReference type="Pfam" id="PF09090">
    <property type="entry name" value="MIF4G_like_2"/>
    <property type="match status" value="1"/>
</dbReference>
<dbReference type="GO" id="GO:0005846">
    <property type="term" value="C:nuclear cap binding complex"/>
    <property type="evidence" value="ECO:0007669"/>
    <property type="project" value="InterPro"/>
</dbReference>
<dbReference type="InterPro" id="IPR003890">
    <property type="entry name" value="MIF4G-like_typ-3"/>
</dbReference>
<evidence type="ECO:0000256" key="4">
    <source>
        <dbReference type="ARBA" id="ARBA00023187"/>
    </source>
</evidence>
<dbReference type="OMA" id="CAAEGLM"/>
<dbReference type="InterPro" id="IPR027159">
    <property type="entry name" value="CBP80"/>
</dbReference>
<dbReference type="GO" id="GO:0000339">
    <property type="term" value="F:RNA cap binding"/>
    <property type="evidence" value="ECO:0007669"/>
    <property type="project" value="InterPro"/>
</dbReference>
<dbReference type="PANTHER" id="PTHR12412">
    <property type="entry name" value="CAP BINDING PROTEIN"/>
    <property type="match status" value="1"/>
</dbReference>
<dbReference type="InterPro" id="IPR015172">
    <property type="entry name" value="MIF4G-like_typ-1"/>
</dbReference>
<feature type="domain" description="MIF4G-like type 2" evidence="9">
    <location>
        <begin position="725"/>
        <end position="925"/>
    </location>
</feature>
<dbReference type="GO" id="GO:0008380">
    <property type="term" value="P:RNA splicing"/>
    <property type="evidence" value="ECO:0007669"/>
    <property type="project" value="UniProtKB-KW"/>
</dbReference>
<feature type="region of interest" description="Disordered" evidence="6">
    <location>
        <begin position="1"/>
        <end position="107"/>
    </location>
</feature>
<feature type="domain" description="MIF4G" evidence="7">
    <location>
        <begin position="149"/>
        <end position="353"/>
    </location>
</feature>
<dbReference type="EMBL" id="GL376634">
    <property type="status" value="NOT_ANNOTATED_CDS"/>
    <property type="molecule type" value="Genomic_DNA"/>
</dbReference>
<evidence type="ECO:0000259" key="8">
    <source>
        <dbReference type="Pfam" id="PF09088"/>
    </source>
</evidence>
<dbReference type="InterPro" id="IPR015174">
    <property type="entry name" value="MIF4G-like_typ-2"/>
</dbReference>
<reference evidence="11" key="2">
    <citation type="submission" date="2010-04" db="EMBL/GenBank/DDBJ databases">
        <authorList>
            <person name="Buell R."/>
            <person name="Hamilton J."/>
            <person name="Hostetler J."/>
        </authorList>
    </citation>
    <scope>NUCLEOTIDE SEQUENCE [LARGE SCALE GENOMIC DNA]</scope>
    <source>
        <strain evidence="11">DAOM:BR144</strain>
    </source>
</reference>
<comment type="subcellular location">
    <subcellularLocation>
        <location evidence="1">Nucleus</location>
    </subcellularLocation>
</comment>
<dbReference type="Pfam" id="PF09088">
    <property type="entry name" value="MIF4G_like"/>
    <property type="match status" value="1"/>
</dbReference>
<dbReference type="GO" id="GO:0006406">
    <property type="term" value="P:mRNA export from nucleus"/>
    <property type="evidence" value="ECO:0007669"/>
    <property type="project" value="InterPro"/>
</dbReference>
<sequence length="978" mass="109225">MYRGDYNGGNDGGGGGYDNSRRRKRSFDDAAGGDRQDQYDPRYNNNGGYHDDGGYNKRSRYEGGYRPRGNDNYRRDDDRYGGGRRYGGSGGGRFDRYSSGGGANGESDRARAWRLTKKAIVELGEATQLGDDVAAGPALRDNLQDAAAKVLAEMADAADEDSKRNHISALVLRCVSTLAHKTSLYAVLVGLVNEKNTAFGRKIVDAALEALQKDVDFFSSERYDADAQDKKDGDEAMRTASNIPGIALRVRLLVRFLGELVSTRVLKGEDLLSLLDTLQSVCTPEDFSAESDDAPLHVREDNAAFKDFYASVVLDTLLHCGRSLSVNFEDMYESLLSRCREYILNRDEESNPRGIETDNHATSWLVRRLRLDLVWEPETEEEQSAFCKKFDPLSLQWDALNLVVRAEPMPSREGESESASEAVALRWKIPGVLYPQEHFASHFQATEPHANTAPLTIDPSSWDATKTPTYSAVFRVLSEDAGAAGAAIADMHLASYLVIRDHLRSALETFQPKPAMAAKQLLSMCKNINTRYATDASGATPIKSEFLLLETLFVAALTEVSAPKIAYYCSVLYHLVKIDARVISAALAIIVELLFREIAFMNASAVDVLVKLFSHFLSNFEFKWPWANWTHVLEAQEDDAQRLFVSAVIERCVRLSYLQHMQSVLPSEFHMLLPPAPKPRIQYQVSEEVSNNQESGVTQITRNLYQAVTAKLKGHPPASALQSWIEEEIATLGDIDRRDVAEVVWTCILEAGAATFTHMRLLLEKYGHAESLFGGEDKELVLVKTVGFVWLKSPQHIGLILNMMLRQEIIRATTIAKWIFTPDAVQQYSWPYVWEILNETLAFVQASIARKTQQLETQATAKSGERRDTDETEMVDVVAVEDARKALQDELKQILILLFEGFNRVISEHKSNCDAEGISYKDNWFVSALAQMKAIGGKFRVALEPVIDELQTSVFSSNSADHDVKKVFQFVVDSYRSA</sequence>
<dbReference type="eggNOG" id="KOG1104">
    <property type="taxonomic scope" value="Eukaryota"/>
</dbReference>
<dbReference type="HOGENOM" id="CLU_013207_0_0_1"/>
<keyword evidence="11" id="KW-1185">Reference proteome</keyword>
<dbReference type="PANTHER" id="PTHR12412:SF2">
    <property type="entry name" value="NUCLEAR CAP-BINDING PROTEIN SUBUNIT 1"/>
    <property type="match status" value="1"/>
</dbReference>
<evidence type="ECO:0000256" key="2">
    <source>
        <dbReference type="ARBA" id="ARBA00007413"/>
    </source>
</evidence>
<protein>
    <recommendedName>
        <fullName evidence="12">MIF4G domain-containing protein</fullName>
    </recommendedName>
</protein>
<evidence type="ECO:0000313" key="10">
    <source>
        <dbReference type="EnsemblProtists" id="PYU1_T001903"/>
    </source>
</evidence>
<proteinExistence type="inferred from homology"/>
<dbReference type="InParanoid" id="K3WAB2"/>
<dbReference type="Pfam" id="PF02854">
    <property type="entry name" value="MIF4G"/>
    <property type="match status" value="1"/>
</dbReference>
<dbReference type="GO" id="GO:0003729">
    <property type="term" value="F:mRNA binding"/>
    <property type="evidence" value="ECO:0007669"/>
    <property type="project" value="TreeGrafter"/>
</dbReference>
<dbReference type="InterPro" id="IPR016024">
    <property type="entry name" value="ARM-type_fold"/>
</dbReference>
<feature type="compositionally biased region" description="Gly residues" evidence="6">
    <location>
        <begin position="83"/>
        <end position="92"/>
    </location>
</feature>
<evidence type="ECO:0000313" key="11">
    <source>
        <dbReference type="Proteomes" id="UP000019132"/>
    </source>
</evidence>
<evidence type="ECO:0000259" key="7">
    <source>
        <dbReference type="Pfam" id="PF02854"/>
    </source>
</evidence>
<keyword evidence="3" id="KW-0507">mRNA processing</keyword>
<evidence type="ECO:0008006" key="12">
    <source>
        <dbReference type="Google" id="ProtNLM"/>
    </source>
</evidence>
<dbReference type="Proteomes" id="UP000019132">
    <property type="component" value="Unassembled WGS sequence"/>
</dbReference>
<reference evidence="11" key="1">
    <citation type="journal article" date="2010" name="Genome Biol.">
        <title>Genome sequence of the necrotrophic plant pathogen Pythium ultimum reveals original pathogenicity mechanisms and effector repertoire.</title>
        <authorList>
            <person name="Levesque C.A."/>
            <person name="Brouwer H."/>
            <person name="Cano L."/>
            <person name="Hamilton J.P."/>
            <person name="Holt C."/>
            <person name="Huitema E."/>
            <person name="Raffaele S."/>
            <person name="Robideau G.P."/>
            <person name="Thines M."/>
            <person name="Win J."/>
            <person name="Zerillo M.M."/>
            <person name="Beakes G.W."/>
            <person name="Boore J.L."/>
            <person name="Busam D."/>
            <person name="Dumas B."/>
            <person name="Ferriera S."/>
            <person name="Fuerstenberg S.I."/>
            <person name="Gachon C.M."/>
            <person name="Gaulin E."/>
            <person name="Govers F."/>
            <person name="Grenville-Briggs L."/>
            <person name="Horner N."/>
            <person name="Hostetler J."/>
            <person name="Jiang R.H."/>
            <person name="Johnson J."/>
            <person name="Krajaejun T."/>
            <person name="Lin H."/>
            <person name="Meijer H.J."/>
            <person name="Moore B."/>
            <person name="Morris P."/>
            <person name="Phuntmart V."/>
            <person name="Puiu D."/>
            <person name="Shetty J."/>
            <person name="Stajich J.E."/>
            <person name="Tripathy S."/>
            <person name="Wawra S."/>
            <person name="van West P."/>
            <person name="Whitty B.R."/>
            <person name="Coutinho P.M."/>
            <person name="Henrissat B."/>
            <person name="Martin F."/>
            <person name="Thomas P.D."/>
            <person name="Tyler B.M."/>
            <person name="De Vries R.P."/>
            <person name="Kamoun S."/>
            <person name="Yandell M."/>
            <person name="Tisserat N."/>
            <person name="Buell C.R."/>
        </authorList>
    </citation>
    <scope>NUCLEOTIDE SEQUENCE</scope>
    <source>
        <strain evidence="11">DAOM:BR144</strain>
    </source>
</reference>
<dbReference type="STRING" id="431595.K3WAB2"/>
<evidence type="ECO:0000259" key="9">
    <source>
        <dbReference type="Pfam" id="PF09090"/>
    </source>
</evidence>
<feature type="compositionally biased region" description="Gly residues" evidence="6">
    <location>
        <begin position="1"/>
        <end position="17"/>
    </location>
</feature>
<feature type="compositionally biased region" description="Basic and acidic residues" evidence="6">
    <location>
        <begin position="49"/>
        <end position="81"/>
    </location>
</feature>
<dbReference type="SUPFAM" id="SSF48371">
    <property type="entry name" value="ARM repeat"/>
    <property type="match status" value="4"/>
</dbReference>
<evidence type="ECO:0000256" key="5">
    <source>
        <dbReference type="ARBA" id="ARBA00023242"/>
    </source>
</evidence>
<dbReference type="VEuPathDB" id="FungiDB:PYU1_G001901"/>
<dbReference type="AlphaFoldDB" id="K3WAB2"/>
<dbReference type="GO" id="GO:0006397">
    <property type="term" value="P:mRNA processing"/>
    <property type="evidence" value="ECO:0007669"/>
    <property type="project" value="UniProtKB-KW"/>
</dbReference>
<dbReference type="GO" id="GO:0000184">
    <property type="term" value="P:nuclear-transcribed mRNA catabolic process, nonsense-mediated decay"/>
    <property type="evidence" value="ECO:0007669"/>
    <property type="project" value="TreeGrafter"/>
</dbReference>
<organism evidence="10 11">
    <name type="scientific">Globisporangium ultimum (strain ATCC 200006 / CBS 805.95 / DAOM BR144)</name>
    <name type="common">Pythium ultimum</name>
    <dbReference type="NCBI Taxonomy" id="431595"/>
    <lineage>
        <taxon>Eukaryota</taxon>
        <taxon>Sar</taxon>
        <taxon>Stramenopiles</taxon>
        <taxon>Oomycota</taxon>
        <taxon>Peronosporomycetes</taxon>
        <taxon>Pythiales</taxon>
        <taxon>Pythiaceae</taxon>
        <taxon>Globisporangium</taxon>
    </lineage>
</organism>
<accession>K3WAB2</accession>
<evidence type="ECO:0000256" key="6">
    <source>
        <dbReference type="SAM" id="MobiDB-lite"/>
    </source>
</evidence>
<name>K3WAB2_GLOUD</name>
<keyword evidence="5" id="KW-0539">Nucleus</keyword>
<comment type="similarity">
    <text evidence="2">Belongs to the NCBP1 family.</text>
</comment>
<dbReference type="GO" id="GO:0005634">
    <property type="term" value="C:nucleus"/>
    <property type="evidence" value="ECO:0007669"/>
    <property type="project" value="UniProtKB-SubCell"/>
</dbReference>
<feature type="domain" description="MIF4G-like type 1" evidence="8">
    <location>
        <begin position="537"/>
        <end position="666"/>
    </location>
</feature>
<reference evidence="10" key="3">
    <citation type="submission" date="2015-02" db="UniProtKB">
        <authorList>
            <consortium name="EnsemblProtists"/>
        </authorList>
    </citation>
    <scope>IDENTIFICATION</scope>
    <source>
        <strain evidence="10">DAOM BR144</strain>
    </source>
</reference>
<keyword evidence="4" id="KW-0508">mRNA splicing</keyword>
<evidence type="ECO:0000256" key="3">
    <source>
        <dbReference type="ARBA" id="ARBA00022664"/>
    </source>
</evidence>
<feature type="compositionally biased region" description="Basic and acidic residues" evidence="6">
    <location>
        <begin position="26"/>
        <end position="40"/>
    </location>
</feature>